<evidence type="ECO:0000256" key="1">
    <source>
        <dbReference type="ARBA" id="ARBA00004141"/>
    </source>
</evidence>
<evidence type="ECO:0000256" key="6">
    <source>
        <dbReference type="SAM" id="Phobius"/>
    </source>
</evidence>
<evidence type="ECO:0000313" key="8">
    <source>
        <dbReference type="Proteomes" id="UP001156389"/>
    </source>
</evidence>
<dbReference type="InterPro" id="IPR037185">
    <property type="entry name" value="EmrE-like"/>
</dbReference>
<keyword evidence="8" id="KW-1185">Reference proteome</keyword>
<dbReference type="RefSeq" id="WP_260221303.1">
    <property type="nucleotide sequence ID" value="NZ_JAJAGO010000017.1"/>
</dbReference>
<comment type="subcellular location">
    <subcellularLocation>
        <location evidence="1">Membrane</location>
        <topology evidence="1">Multi-pass membrane protein</topology>
    </subcellularLocation>
</comment>
<proteinExistence type="predicted"/>
<protein>
    <submittedName>
        <fullName evidence="7">DMT family transporter</fullName>
    </submittedName>
</protein>
<feature type="transmembrane region" description="Helical" evidence="6">
    <location>
        <begin position="194"/>
        <end position="213"/>
    </location>
</feature>
<gene>
    <name evidence="7" type="ORF">LHJ74_29530</name>
</gene>
<organism evidence="7 8">
    <name type="scientific">Streptomyces gossypii</name>
    <dbReference type="NCBI Taxonomy" id="2883101"/>
    <lineage>
        <taxon>Bacteria</taxon>
        <taxon>Bacillati</taxon>
        <taxon>Actinomycetota</taxon>
        <taxon>Actinomycetes</taxon>
        <taxon>Kitasatosporales</taxon>
        <taxon>Streptomycetaceae</taxon>
        <taxon>Streptomyces</taxon>
    </lineage>
</organism>
<evidence type="ECO:0000256" key="4">
    <source>
        <dbReference type="ARBA" id="ARBA00023136"/>
    </source>
</evidence>
<dbReference type="Pfam" id="PF05653">
    <property type="entry name" value="Mg_trans_NIPA"/>
    <property type="match status" value="1"/>
</dbReference>
<dbReference type="InterPro" id="IPR008521">
    <property type="entry name" value="Mg_trans_NIPA"/>
</dbReference>
<keyword evidence="3 6" id="KW-1133">Transmembrane helix</keyword>
<accession>A0ABT2K1F1</accession>
<evidence type="ECO:0000313" key="7">
    <source>
        <dbReference type="EMBL" id="MCT2594002.1"/>
    </source>
</evidence>
<comment type="caution">
    <text evidence="7">The sequence shown here is derived from an EMBL/GenBank/DDBJ whole genome shotgun (WGS) entry which is preliminary data.</text>
</comment>
<feature type="transmembrane region" description="Helical" evidence="6">
    <location>
        <begin position="6"/>
        <end position="24"/>
    </location>
</feature>
<keyword evidence="2 6" id="KW-0812">Transmembrane</keyword>
<name>A0ABT2K1F1_9ACTN</name>
<feature type="transmembrane region" description="Helical" evidence="6">
    <location>
        <begin position="71"/>
        <end position="90"/>
    </location>
</feature>
<dbReference type="EMBL" id="JAJAGO010000017">
    <property type="protein sequence ID" value="MCT2594002.1"/>
    <property type="molecule type" value="Genomic_DNA"/>
</dbReference>
<feature type="transmembrane region" description="Helical" evidence="6">
    <location>
        <begin position="45"/>
        <end position="65"/>
    </location>
</feature>
<dbReference type="PANTHER" id="PTHR40761">
    <property type="entry name" value="CONSERVED INTEGRAL MEMBRANE ALANINE VALINE AND LEUCINE RICH PROTEIN-RELATED"/>
    <property type="match status" value="1"/>
</dbReference>
<feature type="region of interest" description="Disordered" evidence="5">
    <location>
        <begin position="278"/>
        <end position="360"/>
    </location>
</feature>
<evidence type="ECO:0000256" key="2">
    <source>
        <dbReference type="ARBA" id="ARBA00022692"/>
    </source>
</evidence>
<dbReference type="NCBIfam" id="NF038012">
    <property type="entry name" value="DMT_1"/>
    <property type="match status" value="1"/>
</dbReference>
<feature type="transmembrane region" description="Helical" evidence="6">
    <location>
        <begin position="130"/>
        <end position="149"/>
    </location>
</feature>
<sequence length="360" mass="35878">MSALMSSILLSVVSAVCYAAAAIVQERLAATTAPSRYALLRSGRWWVAVVLNGIGALLHVAALGLGPLTVVQPLGVLTIVIAAPMAAVMVKRPVTAAAWRGIALVSIGLAGILMFTGAHQSRPLSETEQYLVAAVAATTIAGLLGIAKMASGLRRPGARSVALAMAAGVAFGTASVCVKTVAEGWALTSIAEALPVLLLVAVFAVTGLATAQASYRGGGLAAPLATATVVNPVVAAAVGLALLEEGFRFGVPGALTALAAAVVTGWGLTILTGDSVARRHTPDGGQPPAVVIPAPTTHTGGTAVSAPRPAPQSSSLPASPPASPPAQSLAHPPPRAAPGSASEALRESTRHRIPVPTRPC</sequence>
<dbReference type="SUPFAM" id="SSF103481">
    <property type="entry name" value="Multidrug resistance efflux transporter EmrE"/>
    <property type="match status" value="1"/>
</dbReference>
<evidence type="ECO:0000256" key="3">
    <source>
        <dbReference type="ARBA" id="ARBA00022989"/>
    </source>
</evidence>
<feature type="transmembrane region" description="Helical" evidence="6">
    <location>
        <begin position="161"/>
        <end position="182"/>
    </location>
</feature>
<keyword evidence="4 6" id="KW-0472">Membrane</keyword>
<evidence type="ECO:0000256" key="5">
    <source>
        <dbReference type="SAM" id="MobiDB-lite"/>
    </source>
</evidence>
<dbReference type="Proteomes" id="UP001156389">
    <property type="component" value="Unassembled WGS sequence"/>
</dbReference>
<feature type="transmembrane region" description="Helical" evidence="6">
    <location>
        <begin position="97"/>
        <end position="118"/>
    </location>
</feature>
<feature type="transmembrane region" description="Helical" evidence="6">
    <location>
        <begin position="220"/>
        <end position="243"/>
    </location>
</feature>
<dbReference type="PANTHER" id="PTHR40761:SF1">
    <property type="entry name" value="CONSERVED INTEGRAL MEMBRANE ALANINE VALINE AND LEUCINE RICH PROTEIN-RELATED"/>
    <property type="match status" value="1"/>
</dbReference>
<feature type="transmembrane region" description="Helical" evidence="6">
    <location>
        <begin position="249"/>
        <end position="271"/>
    </location>
</feature>
<reference evidence="7 8" key="1">
    <citation type="submission" date="2021-10" db="EMBL/GenBank/DDBJ databases">
        <title>Streptomyces gossypii sp. nov., isolated from soil collected from cotton field.</title>
        <authorList>
            <person name="Ge X."/>
            <person name="Chen X."/>
            <person name="Liu W."/>
        </authorList>
    </citation>
    <scope>NUCLEOTIDE SEQUENCE [LARGE SCALE GENOMIC DNA]</scope>
    <source>
        <strain evidence="7 8">N2-109</strain>
    </source>
</reference>
<feature type="compositionally biased region" description="Low complexity" evidence="5">
    <location>
        <begin position="305"/>
        <end position="317"/>
    </location>
</feature>